<protein>
    <submittedName>
        <fullName evidence="1">Uncharacterized protein</fullName>
    </submittedName>
</protein>
<proteinExistence type="predicted"/>
<name>A0A809RLD6_9PROT</name>
<sequence>MIALAHAYKAGATLAVIEFAVAWAQVALNTTIGYSMPVFSRMMWIHLINPASLHLLTV</sequence>
<accession>A0A809RLD6</accession>
<evidence type="ECO:0000313" key="1">
    <source>
        <dbReference type="EMBL" id="BBP01614.1"/>
    </source>
</evidence>
<organism evidence="1 2">
    <name type="scientific">Sulfuriferula nivalis</name>
    <dbReference type="NCBI Taxonomy" id="2675298"/>
    <lineage>
        <taxon>Bacteria</taxon>
        <taxon>Pseudomonadati</taxon>
        <taxon>Pseudomonadota</taxon>
        <taxon>Betaproteobacteria</taxon>
        <taxon>Nitrosomonadales</taxon>
        <taxon>Sulfuricellaceae</taxon>
        <taxon>Sulfuriferula</taxon>
    </lineage>
</organism>
<gene>
    <name evidence="1" type="ORF">SFSGTM_23220</name>
</gene>
<dbReference type="Proteomes" id="UP000463939">
    <property type="component" value="Chromosome"/>
</dbReference>
<dbReference type="AlphaFoldDB" id="A0A809RLD6"/>
<dbReference type="KEGG" id="sniv:SFSGTM_23220"/>
<keyword evidence="2" id="KW-1185">Reference proteome</keyword>
<dbReference type="EMBL" id="AP021881">
    <property type="protein sequence ID" value="BBP01614.1"/>
    <property type="molecule type" value="Genomic_DNA"/>
</dbReference>
<reference evidence="2" key="1">
    <citation type="submission" date="2019-11" db="EMBL/GenBank/DDBJ databases">
        <title>Isolation and characterization of a novel species in the genus Sulfuriferula.</title>
        <authorList>
            <person name="Mochizuki J."/>
            <person name="Kojima H."/>
            <person name="Fukui M."/>
        </authorList>
    </citation>
    <scope>NUCLEOTIDE SEQUENCE [LARGE SCALE GENOMIC DNA]</scope>
    <source>
        <strain evidence="2">SGTM</strain>
    </source>
</reference>
<evidence type="ECO:0000313" key="2">
    <source>
        <dbReference type="Proteomes" id="UP000463939"/>
    </source>
</evidence>